<comment type="caution">
    <text evidence="2">The sequence shown here is derived from an EMBL/GenBank/DDBJ whole genome shotgun (WGS) entry which is preliminary data.</text>
</comment>
<feature type="compositionally biased region" description="Basic and acidic residues" evidence="1">
    <location>
        <begin position="39"/>
        <end position="52"/>
    </location>
</feature>
<organism evidence="2 3">
    <name type="scientific">Pyrus ussuriensis x Pyrus communis</name>
    <dbReference type="NCBI Taxonomy" id="2448454"/>
    <lineage>
        <taxon>Eukaryota</taxon>
        <taxon>Viridiplantae</taxon>
        <taxon>Streptophyta</taxon>
        <taxon>Embryophyta</taxon>
        <taxon>Tracheophyta</taxon>
        <taxon>Spermatophyta</taxon>
        <taxon>Magnoliopsida</taxon>
        <taxon>eudicotyledons</taxon>
        <taxon>Gunneridae</taxon>
        <taxon>Pentapetalae</taxon>
        <taxon>rosids</taxon>
        <taxon>fabids</taxon>
        <taxon>Rosales</taxon>
        <taxon>Rosaceae</taxon>
        <taxon>Amygdaloideae</taxon>
        <taxon>Maleae</taxon>
        <taxon>Pyrus</taxon>
    </lineage>
</organism>
<feature type="region of interest" description="Disordered" evidence="1">
    <location>
        <begin position="1"/>
        <end position="75"/>
    </location>
</feature>
<dbReference type="EMBL" id="SMOL01000559">
    <property type="protein sequence ID" value="KAB2605801.1"/>
    <property type="molecule type" value="Genomic_DNA"/>
</dbReference>
<protein>
    <submittedName>
        <fullName evidence="2">Uncharacterized protein</fullName>
    </submittedName>
</protein>
<name>A0A5N5FW30_9ROSA</name>
<dbReference type="Proteomes" id="UP000327157">
    <property type="component" value="Chromosome 11"/>
</dbReference>
<dbReference type="AlphaFoldDB" id="A0A5N5FW30"/>
<evidence type="ECO:0000313" key="3">
    <source>
        <dbReference type="Proteomes" id="UP000327157"/>
    </source>
</evidence>
<sequence>MVEDQTEEGIGRGISAEDEEEDMPKGKIGRSIKRRKGKEKNTVEKGRREENKRRKGKEAINSSQGQSRRLRKWTR</sequence>
<keyword evidence="3" id="KW-1185">Reference proteome</keyword>
<feature type="compositionally biased region" description="Basic residues" evidence="1">
    <location>
        <begin position="27"/>
        <end position="38"/>
    </location>
</feature>
<gene>
    <name evidence="2" type="ORF">D8674_005518</name>
</gene>
<reference evidence="2 3" key="1">
    <citation type="submission" date="2019-09" db="EMBL/GenBank/DDBJ databases">
        <authorList>
            <person name="Ou C."/>
        </authorList>
    </citation>
    <scope>NUCLEOTIDE SEQUENCE [LARGE SCALE GENOMIC DNA]</scope>
    <source>
        <strain evidence="2">S2</strain>
        <tissue evidence="2">Leaf</tissue>
    </source>
</reference>
<evidence type="ECO:0000256" key="1">
    <source>
        <dbReference type="SAM" id="MobiDB-lite"/>
    </source>
</evidence>
<reference evidence="2 3" key="3">
    <citation type="submission" date="2019-11" db="EMBL/GenBank/DDBJ databases">
        <title>A de novo genome assembly of a pear dwarfing rootstock.</title>
        <authorList>
            <person name="Wang F."/>
            <person name="Wang J."/>
            <person name="Li S."/>
            <person name="Zhang Y."/>
            <person name="Fang M."/>
            <person name="Ma L."/>
            <person name="Zhao Y."/>
            <person name="Jiang S."/>
        </authorList>
    </citation>
    <scope>NUCLEOTIDE SEQUENCE [LARGE SCALE GENOMIC DNA]</scope>
    <source>
        <strain evidence="2">S2</strain>
        <tissue evidence="2">Leaf</tissue>
    </source>
</reference>
<accession>A0A5N5FW30</accession>
<reference evidence="3" key="2">
    <citation type="submission" date="2019-10" db="EMBL/GenBank/DDBJ databases">
        <title>A de novo genome assembly of a pear dwarfing rootstock.</title>
        <authorList>
            <person name="Wang F."/>
            <person name="Wang J."/>
            <person name="Li S."/>
            <person name="Zhang Y."/>
            <person name="Fang M."/>
            <person name="Ma L."/>
            <person name="Zhao Y."/>
            <person name="Jiang S."/>
        </authorList>
    </citation>
    <scope>NUCLEOTIDE SEQUENCE [LARGE SCALE GENOMIC DNA]</scope>
</reference>
<proteinExistence type="predicted"/>
<evidence type="ECO:0000313" key="2">
    <source>
        <dbReference type="EMBL" id="KAB2605801.1"/>
    </source>
</evidence>